<reference evidence="1 2" key="1">
    <citation type="journal article" date="2016" name="Nat. Commun.">
        <title>Thousands of microbial genomes shed light on interconnected biogeochemical processes in an aquifer system.</title>
        <authorList>
            <person name="Anantharaman K."/>
            <person name="Brown C.T."/>
            <person name="Hug L.A."/>
            <person name="Sharon I."/>
            <person name="Castelle C.J."/>
            <person name="Probst A.J."/>
            <person name="Thomas B.C."/>
            <person name="Singh A."/>
            <person name="Wilkins M.J."/>
            <person name="Karaoz U."/>
            <person name="Brodie E.L."/>
            <person name="Williams K.H."/>
            <person name="Hubbard S.S."/>
            <person name="Banfield J.F."/>
        </authorList>
    </citation>
    <scope>NUCLEOTIDE SEQUENCE [LARGE SCALE GENOMIC DNA]</scope>
</reference>
<dbReference type="GO" id="GO:0016075">
    <property type="term" value="P:rRNA catabolic process"/>
    <property type="evidence" value="ECO:0007669"/>
    <property type="project" value="TreeGrafter"/>
</dbReference>
<dbReference type="PANTHER" id="PTHR33988:SF2">
    <property type="entry name" value="ENDORIBONUCLEASE MAZF"/>
    <property type="match status" value="1"/>
</dbReference>
<dbReference type="Pfam" id="PF02452">
    <property type="entry name" value="PemK_toxin"/>
    <property type="match status" value="1"/>
</dbReference>
<evidence type="ECO:0000313" key="2">
    <source>
        <dbReference type="Proteomes" id="UP000178700"/>
    </source>
</evidence>
<gene>
    <name evidence="1" type="ORF">A2642_00855</name>
</gene>
<dbReference type="PANTHER" id="PTHR33988">
    <property type="entry name" value="ENDORIBONUCLEASE MAZF-RELATED"/>
    <property type="match status" value="1"/>
</dbReference>
<dbReference type="AlphaFoldDB" id="A0A1F6V2E2"/>
<dbReference type="SUPFAM" id="SSF50118">
    <property type="entry name" value="Cell growth inhibitor/plasmid maintenance toxic component"/>
    <property type="match status" value="1"/>
</dbReference>
<dbReference type="InterPro" id="IPR011067">
    <property type="entry name" value="Plasmid_toxin/cell-grow_inhib"/>
</dbReference>
<organism evidence="1 2">
    <name type="scientific">Candidatus Nomurabacteria bacterium RIFCSPHIGHO2_01_FULL_39_10</name>
    <dbReference type="NCBI Taxonomy" id="1801733"/>
    <lineage>
        <taxon>Bacteria</taxon>
        <taxon>Candidatus Nomuraibacteriota</taxon>
    </lineage>
</organism>
<proteinExistence type="predicted"/>
<protein>
    <recommendedName>
        <fullName evidence="3">2,4-dihydroxyhept-2-ene-1,7-dioic acid aldolase</fullName>
    </recommendedName>
</protein>
<dbReference type="GO" id="GO:0006402">
    <property type="term" value="P:mRNA catabolic process"/>
    <property type="evidence" value="ECO:0007669"/>
    <property type="project" value="TreeGrafter"/>
</dbReference>
<name>A0A1F6V2E2_9BACT</name>
<dbReference type="GO" id="GO:0004521">
    <property type="term" value="F:RNA endonuclease activity"/>
    <property type="evidence" value="ECO:0007669"/>
    <property type="project" value="TreeGrafter"/>
</dbReference>
<sequence>MDFVKEIKNWLELKIKLWPEKKEITFKRGEIWWCSLGFNVGEEIFGKGDKFTRPVLVFKKFTSNSFLGLPFTTHGRKGSWYVEIETKGVKRWALLNQARILDKKRLTSKIGQIGDTDFQRVKRSFFGVLWFLKIVIPPCGGNHRVSPNLFNYSK</sequence>
<evidence type="ECO:0000313" key="1">
    <source>
        <dbReference type="EMBL" id="OGI63850.1"/>
    </source>
</evidence>
<dbReference type="Gene3D" id="2.30.30.110">
    <property type="match status" value="1"/>
</dbReference>
<dbReference type="EMBL" id="MFTJ01000063">
    <property type="protein sequence ID" value="OGI63850.1"/>
    <property type="molecule type" value="Genomic_DNA"/>
</dbReference>
<comment type="caution">
    <text evidence="1">The sequence shown here is derived from an EMBL/GenBank/DDBJ whole genome shotgun (WGS) entry which is preliminary data.</text>
</comment>
<evidence type="ECO:0008006" key="3">
    <source>
        <dbReference type="Google" id="ProtNLM"/>
    </source>
</evidence>
<dbReference type="Proteomes" id="UP000178700">
    <property type="component" value="Unassembled WGS sequence"/>
</dbReference>
<dbReference type="InterPro" id="IPR003477">
    <property type="entry name" value="PemK-like"/>
</dbReference>
<accession>A0A1F6V2E2</accession>
<dbReference type="GO" id="GO:0003677">
    <property type="term" value="F:DNA binding"/>
    <property type="evidence" value="ECO:0007669"/>
    <property type="project" value="InterPro"/>
</dbReference>